<evidence type="ECO:0000256" key="2">
    <source>
        <dbReference type="ARBA" id="ARBA00007868"/>
    </source>
</evidence>
<keyword evidence="6 11" id="KW-0441">Lipid A biosynthesis</keyword>
<comment type="similarity">
    <text evidence="2 11">Belongs to the LpxB family.</text>
</comment>
<dbReference type="SUPFAM" id="SSF53756">
    <property type="entry name" value="UDP-Glycosyltransferase/glycogen phosphorylase"/>
    <property type="match status" value="1"/>
</dbReference>
<proteinExistence type="inferred from homology"/>
<dbReference type="InterPro" id="IPR003835">
    <property type="entry name" value="Glyco_trans_19"/>
</dbReference>
<dbReference type="Proteomes" id="UP000540556">
    <property type="component" value="Unassembled WGS sequence"/>
</dbReference>
<comment type="caution">
    <text evidence="12">The sequence shown here is derived from an EMBL/GenBank/DDBJ whole genome shotgun (WGS) entry which is preliminary data.</text>
</comment>
<dbReference type="GO" id="GO:0016020">
    <property type="term" value="C:membrane"/>
    <property type="evidence" value="ECO:0007669"/>
    <property type="project" value="GOC"/>
</dbReference>
<comment type="catalytic activity">
    <reaction evidence="10 11">
        <text>a lipid X + a UDP-2-N,3-O-bis[(3R)-3-hydroxyacyl]-alpha-D-glucosamine = a lipid A disaccharide + UDP + H(+)</text>
        <dbReference type="Rhea" id="RHEA:67828"/>
        <dbReference type="ChEBI" id="CHEBI:15378"/>
        <dbReference type="ChEBI" id="CHEBI:58223"/>
        <dbReference type="ChEBI" id="CHEBI:137748"/>
        <dbReference type="ChEBI" id="CHEBI:176338"/>
        <dbReference type="ChEBI" id="CHEBI:176343"/>
        <dbReference type="EC" id="2.4.1.182"/>
    </reaction>
</comment>
<evidence type="ECO:0000256" key="10">
    <source>
        <dbReference type="ARBA" id="ARBA00048975"/>
    </source>
</evidence>
<evidence type="ECO:0000256" key="4">
    <source>
        <dbReference type="ARBA" id="ARBA00020902"/>
    </source>
</evidence>
<evidence type="ECO:0000256" key="8">
    <source>
        <dbReference type="ARBA" id="ARBA00022679"/>
    </source>
</evidence>
<evidence type="ECO:0000256" key="9">
    <source>
        <dbReference type="ARBA" id="ARBA00023098"/>
    </source>
</evidence>
<accession>A0A7W4PQ57</accession>
<dbReference type="GO" id="GO:0009245">
    <property type="term" value="P:lipid A biosynthetic process"/>
    <property type="evidence" value="ECO:0007669"/>
    <property type="project" value="UniProtKB-UniRule"/>
</dbReference>
<evidence type="ECO:0000313" key="12">
    <source>
        <dbReference type="EMBL" id="MBB2205973.1"/>
    </source>
</evidence>
<dbReference type="GO" id="GO:0005543">
    <property type="term" value="F:phospholipid binding"/>
    <property type="evidence" value="ECO:0007669"/>
    <property type="project" value="TreeGrafter"/>
</dbReference>
<keyword evidence="5 11" id="KW-0444">Lipid biosynthesis</keyword>
<evidence type="ECO:0000313" key="13">
    <source>
        <dbReference type="Proteomes" id="UP000540556"/>
    </source>
</evidence>
<comment type="function">
    <text evidence="1 11">Condensation of UDP-2,3-diacylglucosamine and 2,3-diacylglucosamine-1-phosphate to form lipid A disaccharide, a precursor of lipid A, a phosphorylated glycolipid that anchors the lipopolysaccharide to the outer membrane of the cell.</text>
</comment>
<evidence type="ECO:0000256" key="7">
    <source>
        <dbReference type="ARBA" id="ARBA00022676"/>
    </source>
</evidence>
<dbReference type="EMBL" id="JABEQK010000010">
    <property type="protein sequence ID" value="MBB2205973.1"/>
    <property type="molecule type" value="Genomic_DNA"/>
</dbReference>
<keyword evidence="7 11" id="KW-0328">Glycosyltransferase</keyword>
<evidence type="ECO:0000256" key="11">
    <source>
        <dbReference type="HAMAP-Rule" id="MF_00392"/>
    </source>
</evidence>
<dbReference type="PANTHER" id="PTHR30372:SF4">
    <property type="entry name" value="LIPID-A-DISACCHARIDE SYNTHASE, MITOCHONDRIAL-RELATED"/>
    <property type="match status" value="1"/>
</dbReference>
<keyword evidence="13" id="KW-1185">Reference proteome</keyword>
<evidence type="ECO:0000256" key="1">
    <source>
        <dbReference type="ARBA" id="ARBA00002056"/>
    </source>
</evidence>
<sequence length="393" mass="41975">MGGAAPGRTVWLLAGEASGDVLGARLMDALRRLDPTLRFAGVGGTRMEAAGLRSLFPLRDLAVMGLVEVLPRLRHLSRRLDQAVADIAATRPDLVVTIDSPGFALRLLRRIADLGIPRVHYVAPQVWAWREHRVREFPGLWERLLCLLPFEPGFFGRHGLDARFVGHPVLQSGVDRGDGAAFRARHGIAADTPVLILMPGSRRSEAPRLLPVLGRTLRILMATCPGIVPVVPVSPVVADVVRRGVADWPLRPIVVTDLADKHDAFAAAGAALTKSGTSTLELALAGVPMAVTYRVNPITAALARRLIRVPYVAMVNLLAGHRLVPELLQERCRPDLLAATVHRLLTDGHSAALQRAGFRAVTATLAAPKGDPDDAAAAELMAVLDAAGSVSGI</sequence>
<evidence type="ECO:0000256" key="5">
    <source>
        <dbReference type="ARBA" id="ARBA00022516"/>
    </source>
</evidence>
<protein>
    <recommendedName>
        <fullName evidence="4 11">Lipid-A-disaccharide synthase</fullName>
        <ecNumber evidence="3 11">2.4.1.182</ecNumber>
    </recommendedName>
</protein>
<reference evidence="12 13" key="1">
    <citation type="submission" date="2020-04" db="EMBL/GenBank/DDBJ databases">
        <title>Description of novel Gluconacetobacter.</title>
        <authorList>
            <person name="Sombolestani A."/>
        </authorList>
    </citation>
    <scope>NUCLEOTIDE SEQUENCE [LARGE SCALE GENOMIC DNA]</scope>
    <source>
        <strain evidence="12 13">LMG 27800</strain>
    </source>
</reference>
<evidence type="ECO:0000256" key="6">
    <source>
        <dbReference type="ARBA" id="ARBA00022556"/>
    </source>
</evidence>
<dbReference type="RefSeq" id="WP_182950508.1">
    <property type="nucleotide sequence ID" value="NZ_JABEQK010000010.1"/>
</dbReference>
<dbReference type="GO" id="GO:0008915">
    <property type="term" value="F:lipid-A-disaccharide synthase activity"/>
    <property type="evidence" value="ECO:0007669"/>
    <property type="project" value="UniProtKB-UniRule"/>
</dbReference>
<dbReference type="UniPathway" id="UPA00973"/>
<gene>
    <name evidence="11 12" type="primary">lpxB</name>
    <name evidence="12" type="ORF">HLH27_13245</name>
</gene>
<comment type="pathway">
    <text evidence="11">Bacterial outer membrane biogenesis; LPS lipid A biosynthesis.</text>
</comment>
<evidence type="ECO:0000256" key="3">
    <source>
        <dbReference type="ARBA" id="ARBA00012687"/>
    </source>
</evidence>
<dbReference type="Pfam" id="PF02684">
    <property type="entry name" value="LpxB"/>
    <property type="match status" value="1"/>
</dbReference>
<dbReference type="PANTHER" id="PTHR30372">
    <property type="entry name" value="LIPID-A-DISACCHARIDE SYNTHASE"/>
    <property type="match status" value="1"/>
</dbReference>
<keyword evidence="8 11" id="KW-0808">Transferase</keyword>
<dbReference type="NCBIfam" id="TIGR00215">
    <property type="entry name" value="lpxB"/>
    <property type="match status" value="1"/>
</dbReference>
<name>A0A7W4PQ57_9PROT</name>
<dbReference type="EC" id="2.4.1.182" evidence="3 11"/>
<dbReference type="HAMAP" id="MF_00392">
    <property type="entry name" value="LpxB"/>
    <property type="match status" value="1"/>
</dbReference>
<organism evidence="12 13">
    <name type="scientific">Gluconacetobacter takamatsuzukensis</name>
    <dbReference type="NCBI Taxonomy" id="1286190"/>
    <lineage>
        <taxon>Bacteria</taxon>
        <taxon>Pseudomonadati</taxon>
        <taxon>Pseudomonadota</taxon>
        <taxon>Alphaproteobacteria</taxon>
        <taxon>Acetobacterales</taxon>
        <taxon>Acetobacteraceae</taxon>
        <taxon>Gluconacetobacter</taxon>
    </lineage>
</organism>
<dbReference type="AlphaFoldDB" id="A0A7W4PQ57"/>
<keyword evidence="9 11" id="KW-0443">Lipid metabolism</keyword>